<dbReference type="Proteomes" id="UP000596977">
    <property type="component" value="Unassembled WGS sequence"/>
</dbReference>
<dbReference type="OrthoDB" id="155998at2"/>
<sequence length="220" mass="24286">MSSTVANSLPAWTPRSAGDRILMLLKMHGDKSAADLGKSLGTSGEAARQQLARLAEEGYVESWSQARGVGRPAQFWRLTAKGQKRFPDTHAALTVDLLATISQELGSEMLEQIINAREAKTRAAYRAELETAPDLETRVARLADIRTREGYMADWEHDESDGFLLYENHCPICAAAAACQNFCRAELAVFREVLGPDAQIERIEHIIVGARRCAYRITPA</sequence>
<name>A0A916RK22_9HYPH</name>
<dbReference type="RefSeq" id="WP_127073810.1">
    <property type="nucleotide sequence ID" value="NZ_BMKB01000005.1"/>
</dbReference>
<dbReference type="InterPro" id="IPR036388">
    <property type="entry name" value="WH-like_DNA-bd_sf"/>
</dbReference>
<evidence type="ECO:0000313" key="2">
    <source>
        <dbReference type="Proteomes" id="UP000596977"/>
    </source>
</evidence>
<dbReference type="AlphaFoldDB" id="A0A916RK22"/>
<dbReference type="CDD" id="cd00090">
    <property type="entry name" value="HTH_ARSR"/>
    <property type="match status" value="1"/>
</dbReference>
<dbReference type="EMBL" id="BMKB01000005">
    <property type="protein sequence ID" value="GGA58812.1"/>
    <property type="molecule type" value="Genomic_DNA"/>
</dbReference>
<evidence type="ECO:0000313" key="1">
    <source>
        <dbReference type="EMBL" id="GGA58812.1"/>
    </source>
</evidence>
<proteinExistence type="predicted"/>
<dbReference type="Gene3D" id="1.10.10.10">
    <property type="entry name" value="Winged helix-like DNA-binding domain superfamily/Winged helix DNA-binding domain"/>
    <property type="match status" value="1"/>
</dbReference>
<accession>A0A916RK22</accession>
<keyword evidence="2" id="KW-1185">Reference proteome</keyword>
<reference evidence="1 2" key="1">
    <citation type="journal article" date="2014" name="Int. J. Syst. Evol. Microbiol.">
        <title>Complete genome sequence of Corynebacterium casei LMG S-19264T (=DSM 44701T), isolated from a smear-ripened cheese.</title>
        <authorList>
            <consortium name="US DOE Joint Genome Institute (JGI-PGF)"/>
            <person name="Walter F."/>
            <person name="Albersmeier A."/>
            <person name="Kalinowski J."/>
            <person name="Ruckert C."/>
        </authorList>
    </citation>
    <scope>NUCLEOTIDE SEQUENCE [LARGE SCALE GENOMIC DNA]</scope>
    <source>
        <strain evidence="1 2">CGMCC 1.15896</strain>
    </source>
</reference>
<dbReference type="SUPFAM" id="SSF46785">
    <property type="entry name" value="Winged helix' DNA-binding domain"/>
    <property type="match status" value="1"/>
</dbReference>
<dbReference type="InterPro" id="IPR036390">
    <property type="entry name" value="WH_DNA-bd_sf"/>
</dbReference>
<protein>
    <submittedName>
        <fullName evidence="1">Transcriptional regulator</fullName>
    </submittedName>
</protein>
<gene>
    <name evidence="1" type="ORF">GCM10011499_31170</name>
</gene>
<comment type="caution">
    <text evidence="1">The sequence shown here is derived from an EMBL/GenBank/DDBJ whole genome shotgun (WGS) entry which is preliminary data.</text>
</comment>
<dbReference type="InterPro" id="IPR011991">
    <property type="entry name" value="ArsR-like_HTH"/>
</dbReference>
<dbReference type="GO" id="GO:0006355">
    <property type="term" value="P:regulation of DNA-templated transcription"/>
    <property type="evidence" value="ECO:0007669"/>
    <property type="project" value="UniProtKB-ARBA"/>
</dbReference>
<organism evidence="1 2">
    <name type="scientific">Pelagibacterium lentulum</name>
    <dbReference type="NCBI Taxonomy" id="2029865"/>
    <lineage>
        <taxon>Bacteria</taxon>
        <taxon>Pseudomonadati</taxon>
        <taxon>Pseudomonadota</taxon>
        <taxon>Alphaproteobacteria</taxon>
        <taxon>Hyphomicrobiales</taxon>
        <taxon>Devosiaceae</taxon>
        <taxon>Pelagibacterium</taxon>
    </lineage>
</organism>